<dbReference type="AlphaFoldDB" id="A0AAN6T0C2"/>
<evidence type="ECO:0000313" key="4">
    <source>
        <dbReference type="Proteomes" id="UP001305647"/>
    </source>
</evidence>
<reference evidence="3" key="2">
    <citation type="submission" date="2023-05" db="EMBL/GenBank/DDBJ databases">
        <authorList>
            <consortium name="Lawrence Berkeley National Laboratory"/>
            <person name="Steindorff A."/>
            <person name="Hensen N."/>
            <person name="Bonometti L."/>
            <person name="Westerberg I."/>
            <person name="Brannstrom I.O."/>
            <person name="Guillou S."/>
            <person name="Cros-Aarteil S."/>
            <person name="Calhoun S."/>
            <person name="Haridas S."/>
            <person name="Kuo A."/>
            <person name="Mondo S."/>
            <person name="Pangilinan J."/>
            <person name="Riley R."/>
            <person name="Labutti K."/>
            <person name="Andreopoulos B."/>
            <person name="Lipzen A."/>
            <person name="Chen C."/>
            <person name="Yanf M."/>
            <person name="Daum C."/>
            <person name="Ng V."/>
            <person name="Clum A."/>
            <person name="Ohm R."/>
            <person name="Martin F."/>
            <person name="Silar P."/>
            <person name="Natvig D."/>
            <person name="Lalanne C."/>
            <person name="Gautier V."/>
            <person name="Ament-Velasquez S.L."/>
            <person name="Kruys A."/>
            <person name="Hutchinson M.I."/>
            <person name="Powell A.J."/>
            <person name="Barry K."/>
            <person name="Miller A.N."/>
            <person name="Grigoriev I.V."/>
            <person name="Debuchy R."/>
            <person name="Gladieux P."/>
            <person name="Thoren M.H."/>
            <person name="Johannesson H."/>
        </authorList>
    </citation>
    <scope>NUCLEOTIDE SEQUENCE</scope>
    <source>
        <strain evidence="3">CBS 757.83</strain>
    </source>
</reference>
<keyword evidence="4" id="KW-1185">Reference proteome</keyword>
<proteinExistence type="predicted"/>
<dbReference type="Pfam" id="PF26639">
    <property type="entry name" value="Het-6_barrel"/>
    <property type="match status" value="1"/>
</dbReference>
<dbReference type="Proteomes" id="UP001305647">
    <property type="component" value="Unassembled WGS sequence"/>
</dbReference>
<name>A0AAN6T0C2_9PEZI</name>
<evidence type="ECO:0000313" key="3">
    <source>
        <dbReference type="EMBL" id="KAK4099596.1"/>
    </source>
</evidence>
<reference evidence="3" key="1">
    <citation type="journal article" date="2023" name="Mol. Phylogenet. Evol.">
        <title>Genome-scale phylogeny and comparative genomics of the fungal order Sordariales.</title>
        <authorList>
            <person name="Hensen N."/>
            <person name="Bonometti L."/>
            <person name="Westerberg I."/>
            <person name="Brannstrom I.O."/>
            <person name="Guillou S."/>
            <person name="Cros-Aarteil S."/>
            <person name="Calhoun S."/>
            <person name="Haridas S."/>
            <person name="Kuo A."/>
            <person name="Mondo S."/>
            <person name="Pangilinan J."/>
            <person name="Riley R."/>
            <person name="LaButti K."/>
            <person name="Andreopoulos B."/>
            <person name="Lipzen A."/>
            <person name="Chen C."/>
            <person name="Yan M."/>
            <person name="Daum C."/>
            <person name="Ng V."/>
            <person name="Clum A."/>
            <person name="Steindorff A."/>
            <person name="Ohm R.A."/>
            <person name="Martin F."/>
            <person name="Silar P."/>
            <person name="Natvig D.O."/>
            <person name="Lalanne C."/>
            <person name="Gautier V."/>
            <person name="Ament-Velasquez S.L."/>
            <person name="Kruys A."/>
            <person name="Hutchinson M.I."/>
            <person name="Powell A.J."/>
            <person name="Barry K."/>
            <person name="Miller A.N."/>
            <person name="Grigoriev I.V."/>
            <person name="Debuchy R."/>
            <person name="Gladieux P."/>
            <person name="Hiltunen Thoren M."/>
            <person name="Johannesson H."/>
        </authorList>
    </citation>
    <scope>NUCLEOTIDE SEQUENCE</scope>
    <source>
        <strain evidence="3">CBS 757.83</strain>
    </source>
</reference>
<dbReference type="InterPro" id="IPR010730">
    <property type="entry name" value="HET"/>
</dbReference>
<dbReference type="EMBL" id="MU863648">
    <property type="protein sequence ID" value="KAK4099596.1"/>
    <property type="molecule type" value="Genomic_DNA"/>
</dbReference>
<evidence type="ECO:0000259" key="2">
    <source>
        <dbReference type="Pfam" id="PF06985"/>
    </source>
</evidence>
<dbReference type="PANTHER" id="PTHR24148">
    <property type="entry name" value="ANKYRIN REPEAT DOMAIN-CONTAINING PROTEIN 39 HOMOLOG-RELATED"/>
    <property type="match status" value="1"/>
</dbReference>
<dbReference type="InterPro" id="IPR052895">
    <property type="entry name" value="HetReg/Transcr_Mod"/>
</dbReference>
<protein>
    <submittedName>
        <fullName evidence="3">HET-domain-containing protein</fullName>
    </submittedName>
</protein>
<gene>
    <name evidence="3" type="ORF">N658DRAFT_568080</name>
</gene>
<dbReference type="PANTHER" id="PTHR24148:SF64">
    <property type="entry name" value="HETEROKARYON INCOMPATIBILITY DOMAIN-CONTAINING PROTEIN"/>
    <property type="match status" value="1"/>
</dbReference>
<feature type="domain" description="Heterokaryon incompatibility" evidence="2">
    <location>
        <begin position="45"/>
        <end position="204"/>
    </location>
</feature>
<accession>A0AAN6T0C2</accession>
<feature type="region of interest" description="Disordered" evidence="1">
    <location>
        <begin position="471"/>
        <end position="492"/>
    </location>
</feature>
<dbReference type="Pfam" id="PF06985">
    <property type="entry name" value="HET"/>
    <property type="match status" value="1"/>
</dbReference>
<sequence length="639" mass="72570">MASLYRYKPLSQDDEIRLLQLEPGSGDDHIRFTLHPVRLSNKPLYEAISYCWGDAGETCEVFCEDGLLLVTNNLYTALRHLRREDAVRVLWADAVCINQRDIPEKNRQVRLMSRIYSQPSAVLIWLGDNSSGLDGLDGCIKTALELLPPEHVEFEEICPISCKIFLEAARLRREKKPNFLDHDWRPITSLVMRPWFNRRWIIQEVALADGAVPRTVICGDVEFPWNELASVAYRMACYGITTLLAGLSTINYHAPYMLAFLEDNGRPFYMLGAAYMTYVLAVYRKLDLVDCVTATPVFQCTDQRDHLYSLLSLHQDTLGLEADYSLSIEEVCKKFAVTALVSYQNLKLLCLAPDTSYFTGGQTQERLALPSWVPDLTRQGPVNPLVSYTIRPQLFHAGGNQKPNVTVSTGGRVLHLGGRIVDRVAKLIRPQDEVPFPTEEDVAPKSGFHSCMKMRMRNWMGACYEVAGEEYRRRTKNKGDPEQTPDETKEQTELRRGFLETLLCGMTTMREPVPEEVLLAMQVYVDYLFDYFTDGFELSEEVRITMLTWGAVIENSLLGMVDCRRFCRTEQGRLGQVRNEASEGDAVVCIVGAEVPYLLRENTEKKGVYTLVGDCFLQGVMQGEAFSDQRYQTVDIAIE</sequence>
<organism evidence="3 4">
    <name type="scientific">Parathielavia hyrcaniae</name>
    <dbReference type="NCBI Taxonomy" id="113614"/>
    <lineage>
        <taxon>Eukaryota</taxon>
        <taxon>Fungi</taxon>
        <taxon>Dikarya</taxon>
        <taxon>Ascomycota</taxon>
        <taxon>Pezizomycotina</taxon>
        <taxon>Sordariomycetes</taxon>
        <taxon>Sordariomycetidae</taxon>
        <taxon>Sordariales</taxon>
        <taxon>Chaetomiaceae</taxon>
        <taxon>Parathielavia</taxon>
    </lineage>
</organism>
<evidence type="ECO:0000256" key="1">
    <source>
        <dbReference type="SAM" id="MobiDB-lite"/>
    </source>
</evidence>
<comment type="caution">
    <text evidence="3">The sequence shown here is derived from an EMBL/GenBank/DDBJ whole genome shotgun (WGS) entry which is preliminary data.</text>
</comment>